<feature type="region of interest" description="Disordered" evidence="1">
    <location>
        <begin position="416"/>
        <end position="467"/>
    </location>
</feature>
<feature type="compositionally biased region" description="Polar residues" evidence="1">
    <location>
        <begin position="1"/>
        <end position="10"/>
    </location>
</feature>
<dbReference type="InterPro" id="IPR003323">
    <property type="entry name" value="OTU_dom"/>
</dbReference>
<evidence type="ECO:0000313" key="3">
    <source>
        <dbReference type="EMBL" id="KAA1072917.1"/>
    </source>
</evidence>
<proteinExistence type="predicted"/>
<evidence type="ECO:0000256" key="1">
    <source>
        <dbReference type="SAM" id="MobiDB-lite"/>
    </source>
</evidence>
<accession>A0A5B0M6X1</accession>
<feature type="compositionally biased region" description="Polar residues" evidence="1">
    <location>
        <begin position="325"/>
        <end position="334"/>
    </location>
</feature>
<feature type="domain" description="OTU" evidence="2">
    <location>
        <begin position="531"/>
        <end position="665"/>
    </location>
</feature>
<dbReference type="Gene3D" id="3.90.70.80">
    <property type="match status" value="1"/>
</dbReference>
<dbReference type="OrthoDB" id="415023at2759"/>
<dbReference type="EMBL" id="VSWC01000159">
    <property type="protein sequence ID" value="KAA1072917.1"/>
    <property type="molecule type" value="Genomic_DNA"/>
</dbReference>
<feature type="region of interest" description="Disordered" evidence="1">
    <location>
        <begin position="1"/>
        <end position="370"/>
    </location>
</feature>
<sequence length="668" mass="72086">MKQTTLTSYPAFNRPGQEGNPLVIDSDDNTSNAVDCSSDIEFPNPRTSFKDAQQPSESGAIAQGSTRPSLSGCVGIQSQTLEKMEGTSMEPNPDASRNPTDPDFPASITDPTSKSSDSELPIPGIILKDSQQPSESEAIAQDSTRPSPTGCVGIQSKALEKLEGASMEPNPDASRNPTDPDFPASIIDPTSKSSDSELPIPGTILKDSQQPSKSEAIAQDSTRSSPSGCDQIQSKALEKLEDTVADPEIDTSSKSTDNSLLAKIGDPSIKTSCSELPSATKDAQQASGLDRVVDKCSLGFPTGPDGLTPKGPGNPEGMAPDTKCRSQTPDTTNLVAAGKPTLVNTGKQVRSEDQSAQKTPKESQVDSEAKDVPPCVVVDLTQVDVEVPRHMAIDLTMEDDVQAPAIRIVNSLMPLAHHPEGDGGGSTHGDVTHHSPSSNDIDLSSDSNTKEEPPQEAPIDLTGDSSSEEIEIEMEIEIISQGRRLSPQETWDRIKSDIATYVEQPNLYCIPTVGLKKAQEYIVESNLTIRYTTGFIGSDGNCLFRAFSQWQNGHQDDHDKLRDEIHKYSKSQRGLIKNYLGRDAQDQQVDHWINKMGQLGVWGDSMALQLLANRFGVILFVVSYKPPDLRGHAREYMPGNVPAGQPTPVYFIVNLTQHFEIIDPFPNA</sequence>
<name>A0A5B0M6X1_PUCGR</name>
<gene>
    <name evidence="3" type="primary">OTUD5_1</name>
    <name evidence="3" type="ORF">PGT21_000076</name>
</gene>
<evidence type="ECO:0000259" key="2">
    <source>
        <dbReference type="PROSITE" id="PS50802"/>
    </source>
</evidence>
<dbReference type="GO" id="GO:0016579">
    <property type="term" value="P:protein deubiquitination"/>
    <property type="evidence" value="ECO:0007669"/>
    <property type="project" value="TreeGrafter"/>
</dbReference>
<dbReference type="PROSITE" id="PS50802">
    <property type="entry name" value="OTU"/>
    <property type="match status" value="1"/>
</dbReference>
<dbReference type="Pfam" id="PF02338">
    <property type="entry name" value="OTU"/>
    <property type="match status" value="1"/>
</dbReference>
<feature type="compositionally biased region" description="Low complexity" evidence="1">
    <location>
        <begin position="435"/>
        <end position="447"/>
    </location>
</feature>
<dbReference type="SUPFAM" id="SSF54001">
    <property type="entry name" value="Cysteine proteinases"/>
    <property type="match status" value="1"/>
</dbReference>
<dbReference type="CDD" id="cd22744">
    <property type="entry name" value="OTU"/>
    <property type="match status" value="1"/>
</dbReference>
<feature type="compositionally biased region" description="Polar residues" evidence="1">
    <location>
        <begin position="206"/>
        <end position="234"/>
    </location>
</feature>
<evidence type="ECO:0000313" key="4">
    <source>
        <dbReference type="Proteomes" id="UP000324748"/>
    </source>
</evidence>
<feature type="compositionally biased region" description="Polar residues" evidence="1">
    <location>
        <begin position="269"/>
        <end position="287"/>
    </location>
</feature>
<feature type="compositionally biased region" description="Polar residues" evidence="1">
    <location>
        <begin position="45"/>
        <end position="69"/>
    </location>
</feature>
<organism evidence="3 4">
    <name type="scientific">Puccinia graminis f. sp. tritici</name>
    <dbReference type="NCBI Taxonomy" id="56615"/>
    <lineage>
        <taxon>Eukaryota</taxon>
        <taxon>Fungi</taxon>
        <taxon>Dikarya</taxon>
        <taxon>Basidiomycota</taxon>
        <taxon>Pucciniomycotina</taxon>
        <taxon>Pucciniomycetes</taxon>
        <taxon>Pucciniales</taxon>
        <taxon>Pucciniaceae</taxon>
        <taxon>Puccinia</taxon>
    </lineage>
</organism>
<reference evidence="3 4" key="1">
    <citation type="submission" date="2019-05" db="EMBL/GenBank/DDBJ databases">
        <title>Emergence of the Ug99 lineage of the wheat stem rust pathogen through somatic hybridization.</title>
        <authorList>
            <person name="Li F."/>
            <person name="Upadhyaya N.M."/>
            <person name="Sperschneider J."/>
            <person name="Matny O."/>
            <person name="Nguyen-Phuc H."/>
            <person name="Mago R."/>
            <person name="Raley C."/>
            <person name="Miller M.E."/>
            <person name="Silverstein K.A.T."/>
            <person name="Henningsen E."/>
            <person name="Hirsch C.D."/>
            <person name="Visser B."/>
            <person name="Pretorius Z.A."/>
            <person name="Steffenson B.J."/>
            <person name="Schwessinger B."/>
            <person name="Dodds P.N."/>
            <person name="Figueroa M."/>
        </authorList>
    </citation>
    <scope>NUCLEOTIDE SEQUENCE [LARGE SCALE GENOMIC DNA]</scope>
    <source>
        <strain evidence="3">21-0</strain>
    </source>
</reference>
<keyword evidence="4" id="KW-1185">Reference proteome</keyword>
<protein>
    <submittedName>
        <fullName evidence="3">OTU domain containing</fullName>
    </submittedName>
</protein>
<dbReference type="AlphaFoldDB" id="A0A5B0M6X1"/>
<dbReference type="InterPro" id="IPR038765">
    <property type="entry name" value="Papain-like_cys_pep_sf"/>
</dbReference>
<dbReference type="Proteomes" id="UP000324748">
    <property type="component" value="Unassembled WGS sequence"/>
</dbReference>
<feature type="compositionally biased region" description="Polar residues" evidence="1">
    <location>
        <begin position="129"/>
        <end position="147"/>
    </location>
</feature>
<comment type="caution">
    <text evidence="3">The sequence shown here is derived from an EMBL/GenBank/DDBJ whole genome shotgun (WGS) entry which is preliminary data.</text>
</comment>
<dbReference type="GO" id="GO:0004843">
    <property type="term" value="F:cysteine-type deubiquitinase activity"/>
    <property type="evidence" value="ECO:0007669"/>
    <property type="project" value="TreeGrafter"/>
</dbReference>
<dbReference type="PANTHER" id="PTHR12419:SF7">
    <property type="entry name" value="OTU DOMAIN-CONTAINING PROTEIN 3"/>
    <property type="match status" value="1"/>
</dbReference>
<dbReference type="InterPro" id="IPR050704">
    <property type="entry name" value="Peptidase_C85-like"/>
</dbReference>
<feature type="compositionally biased region" description="Polar residues" evidence="1">
    <location>
        <begin position="250"/>
        <end position="259"/>
    </location>
</feature>
<feature type="compositionally biased region" description="Basic and acidic residues" evidence="1">
    <location>
        <begin position="349"/>
        <end position="370"/>
    </location>
</feature>
<dbReference type="PANTHER" id="PTHR12419">
    <property type="entry name" value="OTU DOMAIN CONTAINING PROTEIN"/>
    <property type="match status" value="1"/>
</dbReference>